<dbReference type="GO" id="GO:0016743">
    <property type="term" value="F:carboxyl- or carbamoyltransferase activity"/>
    <property type="evidence" value="ECO:0007669"/>
    <property type="project" value="UniProtKB-UniRule"/>
</dbReference>
<proteinExistence type="inferred from homology"/>
<name>A0A520S4A5_9GAMM</name>
<feature type="domain" description="Methyltransferase" evidence="5">
    <location>
        <begin position="65"/>
        <end position="162"/>
    </location>
</feature>
<protein>
    <recommendedName>
        <fullName evidence="3">Carboxy-S-adenosyl-L-methionine synthase</fullName>
        <shortName evidence="3">Cx-SAM synthase</shortName>
        <ecNumber evidence="3">2.1.3.-</ecNumber>
    </recommendedName>
</protein>
<evidence type="ECO:0000313" key="6">
    <source>
        <dbReference type="EMBL" id="RZO77315.1"/>
    </source>
</evidence>
<gene>
    <name evidence="3 6" type="primary">cmoA</name>
    <name evidence="6" type="ORF">EVA68_01625</name>
</gene>
<feature type="binding site" evidence="3">
    <location>
        <begin position="121"/>
        <end position="122"/>
    </location>
    <ligand>
        <name>S-adenosyl-L-methionine</name>
        <dbReference type="ChEBI" id="CHEBI:59789"/>
    </ligand>
</feature>
<evidence type="ECO:0000256" key="1">
    <source>
        <dbReference type="ARBA" id="ARBA00022679"/>
    </source>
</evidence>
<dbReference type="InterPro" id="IPR005271">
    <property type="entry name" value="CmoA"/>
</dbReference>
<feature type="binding site" evidence="3">
    <location>
        <position position="203"/>
    </location>
    <ligand>
        <name>S-adenosyl-L-methionine</name>
        <dbReference type="ChEBI" id="CHEBI:59789"/>
    </ligand>
</feature>
<dbReference type="PIRSF" id="PIRSF006325">
    <property type="entry name" value="MeTrfase_bac"/>
    <property type="match status" value="1"/>
</dbReference>
<evidence type="ECO:0000256" key="2">
    <source>
        <dbReference type="ARBA" id="ARBA00022691"/>
    </source>
</evidence>
<comment type="caution">
    <text evidence="3">Lacks conserved residue(s) required for the propagation of feature annotation.</text>
</comment>
<dbReference type="PANTHER" id="PTHR43861">
    <property type="entry name" value="TRANS-ACONITATE 2-METHYLTRANSFERASE-RELATED"/>
    <property type="match status" value="1"/>
</dbReference>
<organism evidence="6 7">
    <name type="scientific">OM182 bacterium</name>
    <dbReference type="NCBI Taxonomy" id="2510334"/>
    <lineage>
        <taxon>Bacteria</taxon>
        <taxon>Pseudomonadati</taxon>
        <taxon>Pseudomonadota</taxon>
        <taxon>Gammaproteobacteria</taxon>
        <taxon>OMG group</taxon>
        <taxon>OM182 clade</taxon>
    </lineage>
</organism>
<comment type="catalytic activity">
    <reaction evidence="3">
        <text>prephenate + S-adenosyl-L-methionine = carboxy-S-adenosyl-L-methionine + 3-phenylpyruvate + H2O</text>
        <dbReference type="Rhea" id="RHEA:51692"/>
        <dbReference type="ChEBI" id="CHEBI:15377"/>
        <dbReference type="ChEBI" id="CHEBI:18005"/>
        <dbReference type="ChEBI" id="CHEBI:29934"/>
        <dbReference type="ChEBI" id="CHEBI:59789"/>
        <dbReference type="ChEBI" id="CHEBI:134278"/>
    </reaction>
</comment>
<feature type="binding site" evidence="3 4">
    <location>
        <position position="44"/>
    </location>
    <ligand>
        <name>S-adenosyl-L-methionine</name>
        <dbReference type="ChEBI" id="CHEBI:59789"/>
    </ligand>
</feature>
<evidence type="ECO:0000256" key="4">
    <source>
        <dbReference type="PIRSR" id="PIRSR006325-1"/>
    </source>
</evidence>
<dbReference type="Proteomes" id="UP000316199">
    <property type="component" value="Unassembled WGS sequence"/>
</dbReference>
<sequence length="246" mass="27795">MQKRKSSKIDKVYAKHIAELQDFEFSTQVANVFPDMLQRSIPGYSFTLDLIELISRQFAKPNTNVYDLGCSLGATIEQIYKCLPKTCQIIGVENSSAMVKQCKTNIEPVNRQSNIVIRHEDLRDTKIENASVVVMNLTLQFIPVKDRDSVLKKIANGLIEGGVLILCEKVNFDDAYEQSMLNNLYVEFKRAQGYSELEIVQKRAALENVLIPDTISELKKRAKRSGFTKAQLISQCLNFVGLIAVK</sequence>
<dbReference type="PANTHER" id="PTHR43861:SF2">
    <property type="entry name" value="CARBOXY-S-ADENOSYL-L-METHIONINE SYNTHASE"/>
    <property type="match status" value="1"/>
</dbReference>
<dbReference type="Gene3D" id="3.40.50.150">
    <property type="entry name" value="Vaccinia Virus protein VP39"/>
    <property type="match status" value="1"/>
</dbReference>
<keyword evidence="1 3" id="KW-0808">Transferase</keyword>
<dbReference type="EMBL" id="SHAG01000003">
    <property type="protein sequence ID" value="RZO77315.1"/>
    <property type="molecule type" value="Genomic_DNA"/>
</dbReference>
<comment type="caution">
    <text evidence="6">The sequence shown here is derived from an EMBL/GenBank/DDBJ whole genome shotgun (WGS) entry which is preliminary data.</text>
</comment>
<evidence type="ECO:0000259" key="5">
    <source>
        <dbReference type="Pfam" id="PF13649"/>
    </source>
</evidence>
<feature type="binding site" evidence="3 4">
    <location>
        <position position="136"/>
    </location>
    <ligand>
        <name>S-adenosyl-L-methionine</name>
        <dbReference type="ChEBI" id="CHEBI:59789"/>
    </ligand>
</feature>
<keyword evidence="2 3" id="KW-0949">S-adenosyl-L-methionine</keyword>
<dbReference type="EC" id="2.1.3.-" evidence="3"/>
<reference evidence="6 7" key="1">
    <citation type="submission" date="2019-02" db="EMBL/GenBank/DDBJ databases">
        <title>Prokaryotic population dynamics and viral predation in marine succession experiment using metagenomics: the confinement effect.</title>
        <authorList>
            <person name="Haro-Moreno J.M."/>
            <person name="Rodriguez-Valera F."/>
            <person name="Lopez-Perez M."/>
        </authorList>
    </citation>
    <scope>NUCLEOTIDE SEQUENCE [LARGE SCALE GENOMIC DNA]</scope>
    <source>
        <strain evidence="6">MED-G157</strain>
    </source>
</reference>
<feature type="binding site" evidence="3 4">
    <location>
        <begin position="69"/>
        <end position="71"/>
    </location>
    <ligand>
        <name>S-adenosyl-L-methionine</name>
        <dbReference type="ChEBI" id="CHEBI:59789"/>
    </ligand>
</feature>
<dbReference type="NCBIfam" id="TIGR00740">
    <property type="entry name" value="carboxy-S-adenosyl-L-methionine synthase CmoA"/>
    <property type="match status" value="1"/>
</dbReference>
<accession>A0A520S4A5</accession>
<comment type="function">
    <text evidence="3">Catalyzes the conversion of S-adenosyl-L-methionine (SAM) to carboxy-S-adenosyl-L-methionine (Cx-SAM).</text>
</comment>
<dbReference type="InterPro" id="IPR029063">
    <property type="entry name" value="SAM-dependent_MTases_sf"/>
</dbReference>
<dbReference type="InterPro" id="IPR041698">
    <property type="entry name" value="Methyltransf_25"/>
</dbReference>
<dbReference type="GO" id="GO:0002098">
    <property type="term" value="P:tRNA wobble uridine modification"/>
    <property type="evidence" value="ECO:0007669"/>
    <property type="project" value="InterPro"/>
</dbReference>
<dbReference type="Pfam" id="PF13649">
    <property type="entry name" value="Methyltransf_25"/>
    <property type="match status" value="1"/>
</dbReference>
<evidence type="ECO:0000256" key="3">
    <source>
        <dbReference type="HAMAP-Rule" id="MF_01589"/>
    </source>
</evidence>
<dbReference type="SUPFAM" id="SSF53335">
    <property type="entry name" value="S-adenosyl-L-methionine-dependent methyltransferases"/>
    <property type="match status" value="1"/>
</dbReference>
<evidence type="ECO:0000313" key="7">
    <source>
        <dbReference type="Proteomes" id="UP000316199"/>
    </source>
</evidence>
<dbReference type="CDD" id="cd02440">
    <property type="entry name" value="AdoMet_MTases"/>
    <property type="match status" value="1"/>
</dbReference>
<dbReference type="AlphaFoldDB" id="A0A520S4A5"/>
<dbReference type="HAMAP" id="MF_01589">
    <property type="entry name" value="Cx_SAM_synthase"/>
    <property type="match status" value="1"/>
</dbReference>
<comment type="similarity">
    <text evidence="3">Belongs to the class I-like SAM-binding methyltransferase superfamily. Cx-SAM synthase family.</text>
</comment>
<comment type="subunit">
    <text evidence="3">Homodimer.</text>
</comment>
<dbReference type="GO" id="GO:1904047">
    <property type="term" value="F:S-adenosyl-L-methionine binding"/>
    <property type="evidence" value="ECO:0007669"/>
    <property type="project" value="UniProtKB-UniRule"/>
</dbReference>